<evidence type="ECO:0000313" key="8">
    <source>
        <dbReference type="Proteomes" id="UP000240934"/>
    </source>
</evidence>
<dbReference type="InterPro" id="IPR044267">
    <property type="entry name" value="Terminase_large_su_gp17-like"/>
</dbReference>
<keyword evidence="1 5" id="KW-1188">Viral release from host cell</keyword>
<dbReference type="EC" id="3.6.4.-" evidence="5"/>
<feature type="short sequence motif" description="Walker A motif" evidence="5">
    <location>
        <begin position="185"/>
        <end position="191"/>
    </location>
</feature>
<dbReference type="Pfam" id="PF03237">
    <property type="entry name" value="Terminase_6N"/>
    <property type="match status" value="1"/>
</dbReference>
<dbReference type="Gene3D" id="3.40.50.300">
    <property type="entry name" value="P-loop containing nucleotide triphosphate hydrolases"/>
    <property type="match status" value="1"/>
</dbReference>
<name>A0A2H4YF17_9CAUD</name>
<dbReference type="GO" id="GO:0004519">
    <property type="term" value="F:endonuclease activity"/>
    <property type="evidence" value="ECO:0007669"/>
    <property type="project" value="UniProtKB-UniRule"/>
</dbReference>
<dbReference type="Proteomes" id="UP000240934">
    <property type="component" value="Segment"/>
</dbReference>
<dbReference type="EMBL" id="MG250483">
    <property type="protein sequence ID" value="AUE22753.1"/>
    <property type="molecule type" value="Genomic_DNA"/>
</dbReference>
<evidence type="ECO:0000256" key="2">
    <source>
        <dbReference type="ARBA" id="ARBA00022741"/>
    </source>
</evidence>
<comment type="domain">
    <text evidence="5">The N-terminus contains an ATPase domain. The C-terminus contains an endonuclease domain.</text>
</comment>
<dbReference type="GO" id="GO:0046872">
    <property type="term" value="F:metal ion binding"/>
    <property type="evidence" value="ECO:0007669"/>
    <property type="project" value="UniProtKB-UniRule"/>
</dbReference>
<dbReference type="GO" id="GO:0016887">
    <property type="term" value="F:ATP hydrolysis activity"/>
    <property type="evidence" value="ECO:0007669"/>
    <property type="project" value="InterPro"/>
</dbReference>
<organism evidence="7 8">
    <name type="scientific">Aeromonas phage Ah1</name>
    <dbReference type="NCBI Taxonomy" id="2053701"/>
    <lineage>
        <taxon>Viruses</taxon>
        <taxon>Duplodnaviria</taxon>
        <taxon>Heunggongvirae</taxon>
        <taxon>Uroviricota</taxon>
        <taxon>Caudoviricetes</taxon>
        <taxon>Pantevenvirales</taxon>
        <taxon>Straboviridae</taxon>
        <taxon>Cinqassovirus</taxon>
        <taxon>Cinqassovirus ah1</taxon>
    </lineage>
</organism>
<feature type="binding site" evidence="5">
    <location>
        <position position="167"/>
    </location>
    <ligand>
        <name>ATP</name>
        <dbReference type="ChEBI" id="CHEBI:30616"/>
    </ligand>
</feature>
<evidence type="ECO:0000259" key="6">
    <source>
        <dbReference type="Pfam" id="PF17289"/>
    </source>
</evidence>
<accession>A0A2H4YF17</accession>
<keyword evidence="5" id="KW-0540">Nuclease</keyword>
<evidence type="ECO:0000256" key="3">
    <source>
        <dbReference type="ARBA" id="ARBA00022840"/>
    </source>
</evidence>
<comment type="subunit">
    <text evidence="5">Interacts with the terminase small subunit; the active complex is probably heterooligomeric. Interacts with the portal protein.</text>
</comment>
<feature type="binding site" evidence="5">
    <location>
        <position position="424"/>
    </location>
    <ligand>
        <name>Mg(2+)</name>
        <dbReference type="ChEBI" id="CHEBI:18420"/>
        <label>2</label>
        <note>catalytic; for nuclease activity</note>
    </ligand>
</feature>
<evidence type="ECO:0000256" key="1">
    <source>
        <dbReference type="ARBA" id="ARBA00022612"/>
    </source>
</evidence>
<keyword evidence="5" id="KW-0479">Metal-binding</keyword>
<feature type="binding site" evidence="5">
    <location>
        <position position="226"/>
    </location>
    <ligand>
        <name>ATP</name>
        <dbReference type="ChEBI" id="CHEBI:30616"/>
    </ligand>
</feature>
<evidence type="ECO:0000313" key="7">
    <source>
        <dbReference type="EMBL" id="AUE22753.1"/>
    </source>
</evidence>
<comment type="function">
    <text evidence="5">The terminase large subunit acts as an ATP driven molecular motor necessary for viral DNA translocation into empty capsids and as an endonuclease that cuts the viral genome to initiate and to end a packaging reaction. The terminase lies at a unique vertex of the procapsid and is composed of two subunits, a small terminase subunit involved in viral DNA recognition (packaging sequence), and a large terminase subunit possessing endonucleolytic and ATPase activities. Both terminase subunits heterooligomerize and are docked on the portal protein to form the packaging machine. The terminase large subunit exhibits endonuclease activity and cleaves the viral genome concatemer. Once the capsid is packaged with the DNA, the terminase complex is substituted by the tail.</text>
</comment>
<dbReference type="InterPro" id="IPR035421">
    <property type="entry name" value="Terminase_6C"/>
</dbReference>
<reference evidence="7 8" key="1">
    <citation type="submission" date="2017-10" db="EMBL/GenBank/DDBJ databases">
        <title>Antibacterial composition for extension of chilled fish shelf life and decreasing of risk of food-borne infections, bacteriophage strains for its preparation.</title>
        <authorList>
            <person name="Zulkarneev E.R."/>
            <person name="Aleshkin A.V."/>
            <person name="Rubalsky O.V."/>
            <person name="Kiseleva I.A."/>
            <person name="Rubalskii E.O."/>
            <person name="Lebedev S.N."/>
        </authorList>
    </citation>
    <scope>NUCLEOTIDE SEQUENCE [LARGE SCALE GENOMIC DNA]</scope>
</reference>
<gene>
    <name evidence="7" type="ORF">Ah1_00235</name>
</gene>
<feature type="binding site" evidence="5">
    <location>
        <position position="565"/>
    </location>
    <ligand>
        <name>Mg(2+)</name>
        <dbReference type="ChEBI" id="CHEBI:18420"/>
        <label>1</label>
        <note>catalytic; for nuclease activity</note>
    </ligand>
</feature>
<feature type="binding site" evidence="5">
    <location>
        <position position="162"/>
    </location>
    <ligand>
        <name>ATP</name>
        <dbReference type="ChEBI" id="CHEBI:30616"/>
    </ligand>
</feature>
<dbReference type="GO" id="GO:0019073">
    <property type="term" value="P:viral DNA genome packaging"/>
    <property type="evidence" value="ECO:0007669"/>
    <property type="project" value="UniProtKB-UniRule"/>
</dbReference>
<dbReference type="GO" id="GO:0051276">
    <property type="term" value="P:chromosome organization"/>
    <property type="evidence" value="ECO:0007669"/>
    <property type="project" value="UniProtKB-UniRule"/>
</dbReference>
<keyword evidence="5" id="KW-0460">Magnesium</keyword>
<dbReference type="EC" id="3.1.21.-" evidence="5"/>
<keyword evidence="5" id="KW-0378">Hydrolase</keyword>
<feature type="active site" description="For ATPase activity" evidence="5">
    <location>
        <position position="280"/>
    </location>
</feature>
<feature type="binding site" evidence="5">
    <location>
        <position position="424"/>
    </location>
    <ligand>
        <name>Mg(2+)</name>
        <dbReference type="ChEBI" id="CHEBI:18420"/>
        <label>1</label>
        <note>catalytic; for nuclease activity</note>
    </ligand>
</feature>
<protein>
    <recommendedName>
        <fullName evidence="5">Terminase, large subunit</fullName>
    </recommendedName>
    <alternativeName>
        <fullName evidence="5">DNA-packaging protein</fullName>
    </alternativeName>
    <domain>
        <recommendedName>
            <fullName evidence="5">ATPase</fullName>
            <ecNumber evidence="5">3.6.4.-</ecNumber>
        </recommendedName>
    </domain>
    <domain>
        <recommendedName>
            <fullName evidence="5">Endonuclease</fullName>
            <ecNumber evidence="5">3.1.21.-</ecNumber>
        </recommendedName>
    </domain>
</protein>
<dbReference type="Gene3D" id="3.30.420.240">
    <property type="match status" value="1"/>
</dbReference>
<evidence type="ECO:0000256" key="4">
    <source>
        <dbReference type="ARBA" id="ARBA00023219"/>
    </source>
</evidence>
<dbReference type="InterPro" id="IPR027417">
    <property type="entry name" value="P-loop_NTPase"/>
</dbReference>
<feature type="binding site" evidence="5">
    <location>
        <position position="481"/>
    </location>
    <ligand>
        <name>Mg(2+)</name>
        <dbReference type="ChEBI" id="CHEBI:18420"/>
        <label>2</label>
        <note>catalytic; for nuclease activity</note>
    </ligand>
</feature>
<evidence type="ECO:0000256" key="5">
    <source>
        <dbReference type="HAMAP-Rule" id="MF_04146"/>
    </source>
</evidence>
<dbReference type="HAMAP" id="MF_04146">
    <property type="entry name" value="TERL_T4"/>
    <property type="match status" value="1"/>
</dbReference>
<feature type="domain" description="Terminase large subunit gp17-like C-terminal" evidence="6">
    <location>
        <begin position="422"/>
        <end position="591"/>
    </location>
</feature>
<comment type="similarity">
    <text evidence="5">Belongs to the Tequatrovirus large terminase family.</text>
</comment>
<keyword evidence="5" id="KW-0255">Endonuclease</keyword>
<keyword evidence="3 5" id="KW-0067">ATP-binding</keyword>
<dbReference type="GO" id="GO:0098009">
    <property type="term" value="C:viral terminase, large subunit"/>
    <property type="evidence" value="ECO:0007669"/>
    <property type="project" value="UniProtKB-UniRule"/>
</dbReference>
<dbReference type="SUPFAM" id="SSF52540">
    <property type="entry name" value="P-loop containing nucleoside triphosphate hydrolases"/>
    <property type="match status" value="1"/>
</dbReference>
<feature type="short sequence motif" description="Walker B motif" evidence="5">
    <location>
        <begin position="275"/>
        <end position="280"/>
    </location>
</feature>
<keyword evidence="2 5" id="KW-0547">Nucleotide-binding</keyword>
<keyword evidence="8" id="KW-1185">Reference proteome</keyword>
<dbReference type="GO" id="GO:0005524">
    <property type="term" value="F:ATP binding"/>
    <property type="evidence" value="ECO:0007669"/>
    <property type="project" value="UniProtKB-KW"/>
</dbReference>
<proteinExistence type="inferred from homology"/>
<comment type="cofactor">
    <cofactor evidence="5">
        <name>Mg(2+)</name>
        <dbReference type="ChEBI" id="CHEBI:18420"/>
    </cofactor>
    <text evidence="5">ATPase activity requires 1 Mg(2+) ion per subunit. Nuclease activity probably requires 2 Mg(2+) ions per subunit.</text>
</comment>
<feature type="site" description="Modulates nuclease activity" evidence="5">
    <location>
        <position position="432"/>
    </location>
</feature>
<sequence length="633" mass="72820">MSLMPDEMIPVAKLERKVVSFDQPLDVFGEDEAVYAQQPDGMLVIYDDRREKVIRKLKSCVYYKSQHDGRWYPETYDIYSELKRVQKMNLQGKDPSDFKSFKDRFNKRTRYLGLPNLKRANVPTKWTREMVEEWKRCRDDIVYFAETYCSIIHIDWGVIKVQLRDYQKDMLRIMASERMSMHNLPRQLGKTTATAIFLTHFVVFNEAKAVGVLAHKGDMSKEVLERTKQSIELLPDFLQPGIVEWNKGNIELENGCSIGAYASSPDAVRGNSFALIYVDECAFIEGFEDTWKAILPVISSGRQSRIILTSTPNGINHWYDLWEVSLKSDKGFKPYTTTWITVKERLYDGSDAYDDGFEWASKQINSSSVEAFQQEHLCRFMGTSGTLINGFKLSKMTWKEVIAEDNFYQLEKPEEGHKYIATVDPAEGRGQDYSTIQIIDVTSYPYKQVAVYHSNKISPLLLPSVIMRYAMEYNNAWVYIELNSIGNMVAKSLFIDLEYENVIVDSSKDLGMKQTKMTKAIGCSTLKDLIEKDKLIVSHKGTIQEFRTFVEKGVSWAAQDGFHDDLVMSLCIFAYLTTQERFGDFIDATRNIGADVFQSEMEEMLEDFCVGAIIDDGINTYEVDNRDMTLFTS</sequence>
<feature type="short sequence motif" description="ATPase coupling" evidence="5">
    <location>
        <begin position="309"/>
        <end position="311"/>
    </location>
</feature>
<dbReference type="Pfam" id="PF17289">
    <property type="entry name" value="Terminase_6C"/>
    <property type="match status" value="1"/>
</dbReference>
<keyword evidence="4 5" id="KW-0231">Viral genome packaging</keyword>